<sequence length="416" mass="45727">MECAMPATCGIDYSDVKKSNPYVFLPTSGSEEDNIRKGIFDRVLRILRASSAEEKAVWRRVIEETVAARKSDGRGTTKKKQQEEQEQHPETEAINKVVAVTEINDVQSTSGSPGPTKRPREEGEVGSAKGTDVGLSSADVVEGSRQPTEVSSDAEYIAAYLRTLLDKVIGLSLQELNVGALGVLCVMLGMPLSGRKGKEAYYSKLASFYYNHCEMLGKRVKEPRPIVEEFEPEEDVRRKPLSSSRAAKAPTSAGKQAEKPAAFIDQNEGRKKGLYAAVSNTSERRCIVRKAAKGRETTGTGRQSTDIVSKNKRVQGEEQELEVVHKSKVFRPSTTHEGTSLGGATDDDEEWTTRKIELFVFSIIYHYAPITPSSIVTYLAKRGYRAPNAEATVASAVRTLCDKQLVLQDMGVLMIN</sequence>
<reference evidence="2" key="1">
    <citation type="journal article" date="2012" name="Proc. Natl. Acad. Sci. U.S.A.">
        <title>Antigenic diversity is generated by distinct evolutionary mechanisms in African trypanosome species.</title>
        <authorList>
            <person name="Jackson A.P."/>
            <person name="Berry A."/>
            <person name="Aslett M."/>
            <person name="Allison H.C."/>
            <person name="Burton P."/>
            <person name="Vavrova-Anderson J."/>
            <person name="Brown R."/>
            <person name="Browne H."/>
            <person name="Corton N."/>
            <person name="Hauser H."/>
            <person name="Gamble J."/>
            <person name="Gilderthorp R."/>
            <person name="Marcello L."/>
            <person name="McQuillan J."/>
            <person name="Otto T.D."/>
            <person name="Quail M.A."/>
            <person name="Sanders M.J."/>
            <person name="van Tonder A."/>
            <person name="Ginger M.L."/>
            <person name="Field M.C."/>
            <person name="Barry J.D."/>
            <person name="Hertz-Fowler C."/>
            <person name="Berriman M."/>
        </authorList>
    </citation>
    <scope>NUCLEOTIDE SEQUENCE</scope>
    <source>
        <strain evidence="2">IL3000</strain>
    </source>
</reference>
<protein>
    <submittedName>
        <fullName evidence="2">Uncharacterized protein</fullName>
    </submittedName>
</protein>
<proteinExistence type="predicted"/>
<dbReference type="VEuPathDB" id="TriTrypDB:TcIL3000_10_9720"/>
<feature type="region of interest" description="Disordered" evidence="1">
    <location>
        <begin position="231"/>
        <end position="261"/>
    </location>
</feature>
<evidence type="ECO:0000313" key="2">
    <source>
        <dbReference type="EMBL" id="CCC94194.1"/>
    </source>
</evidence>
<dbReference type="EMBL" id="HE575323">
    <property type="protein sequence ID" value="CCC94194.1"/>
    <property type="molecule type" value="Genomic_DNA"/>
</dbReference>
<evidence type="ECO:0000256" key="1">
    <source>
        <dbReference type="SAM" id="MobiDB-lite"/>
    </source>
</evidence>
<gene>
    <name evidence="2" type="ORF">TCIL3000_10_9720</name>
</gene>
<feature type="region of interest" description="Disordered" evidence="1">
    <location>
        <begin position="293"/>
        <end position="318"/>
    </location>
</feature>
<name>G0UXS7_TRYCI</name>
<feature type="region of interest" description="Disordered" evidence="1">
    <location>
        <begin position="69"/>
        <end position="92"/>
    </location>
</feature>
<accession>G0UXS7</accession>
<organism evidence="2">
    <name type="scientific">Trypanosoma congolense (strain IL3000)</name>
    <dbReference type="NCBI Taxonomy" id="1068625"/>
    <lineage>
        <taxon>Eukaryota</taxon>
        <taxon>Discoba</taxon>
        <taxon>Euglenozoa</taxon>
        <taxon>Kinetoplastea</taxon>
        <taxon>Metakinetoplastina</taxon>
        <taxon>Trypanosomatida</taxon>
        <taxon>Trypanosomatidae</taxon>
        <taxon>Trypanosoma</taxon>
        <taxon>Nannomonas</taxon>
    </lineage>
</organism>
<feature type="region of interest" description="Disordered" evidence="1">
    <location>
        <begin position="105"/>
        <end position="132"/>
    </location>
</feature>
<dbReference type="AlphaFoldDB" id="G0UXS7"/>
<feature type="compositionally biased region" description="Polar residues" evidence="1">
    <location>
        <begin position="297"/>
        <end position="308"/>
    </location>
</feature>